<dbReference type="InterPro" id="IPR036388">
    <property type="entry name" value="WH-like_DNA-bd_sf"/>
</dbReference>
<keyword evidence="2" id="KW-0238">DNA-binding</keyword>
<feature type="domain" description="HTH luxR-type" evidence="5">
    <location>
        <begin position="70"/>
        <end position="136"/>
    </location>
</feature>
<dbReference type="SUPFAM" id="SSF46894">
    <property type="entry name" value="C-terminal effector domain of the bipartite response regulators"/>
    <property type="match status" value="1"/>
</dbReference>
<dbReference type="PANTHER" id="PTHR44688:SF16">
    <property type="entry name" value="DNA-BINDING TRANSCRIPTIONAL ACTIVATOR DEVR_DOSR"/>
    <property type="match status" value="1"/>
</dbReference>
<keyword evidence="4" id="KW-0812">Transmembrane</keyword>
<feature type="transmembrane region" description="Helical" evidence="4">
    <location>
        <begin position="7"/>
        <end position="29"/>
    </location>
</feature>
<dbReference type="RefSeq" id="WP_346760574.1">
    <property type="nucleotide sequence ID" value="NZ_JAUJEB010000006.1"/>
</dbReference>
<feature type="transmembrane region" description="Helical" evidence="4">
    <location>
        <begin position="35"/>
        <end position="55"/>
    </location>
</feature>
<gene>
    <name evidence="6" type="ORF">QQ020_24365</name>
</gene>
<keyword evidence="4" id="KW-0472">Membrane</keyword>
<dbReference type="PANTHER" id="PTHR44688">
    <property type="entry name" value="DNA-BINDING TRANSCRIPTIONAL ACTIVATOR DEVR_DOSR"/>
    <property type="match status" value="1"/>
</dbReference>
<dbReference type="CDD" id="cd06170">
    <property type="entry name" value="LuxR_C_like"/>
    <property type="match status" value="1"/>
</dbReference>
<evidence type="ECO:0000313" key="6">
    <source>
        <dbReference type="EMBL" id="MDN5215236.1"/>
    </source>
</evidence>
<dbReference type="Gene3D" id="1.10.10.10">
    <property type="entry name" value="Winged helix-like DNA-binding domain superfamily/Winged helix DNA-binding domain"/>
    <property type="match status" value="1"/>
</dbReference>
<keyword evidence="4" id="KW-1133">Transmembrane helix</keyword>
<evidence type="ECO:0000256" key="3">
    <source>
        <dbReference type="ARBA" id="ARBA00023163"/>
    </source>
</evidence>
<sequence length="138" mass="15681">MKQTILIFGGLSIAILILFQISKLSLLHFQGDNDFFIVVLGVLFIAIGFVLNRFLHKKDKARATIQAIDEDQLKKTNLSKQEYKILTLMAQGLSNMEIAEDLFISENTVKTHVSKILLKLNAKRRTQAIRIGRELNII</sequence>
<evidence type="ECO:0000256" key="1">
    <source>
        <dbReference type="ARBA" id="ARBA00023015"/>
    </source>
</evidence>
<evidence type="ECO:0000256" key="4">
    <source>
        <dbReference type="SAM" id="Phobius"/>
    </source>
</evidence>
<evidence type="ECO:0000259" key="5">
    <source>
        <dbReference type="PROSITE" id="PS50043"/>
    </source>
</evidence>
<comment type="caution">
    <text evidence="6">The sequence shown here is derived from an EMBL/GenBank/DDBJ whole genome shotgun (WGS) entry which is preliminary data.</text>
</comment>
<dbReference type="PRINTS" id="PR00038">
    <property type="entry name" value="HTHLUXR"/>
</dbReference>
<reference evidence="6" key="1">
    <citation type="submission" date="2023-06" db="EMBL/GenBank/DDBJ databases">
        <title>Genomic of Agaribacillus aureum.</title>
        <authorList>
            <person name="Wang G."/>
        </authorList>
    </citation>
    <scope>NUCLEOTIDE SEQUENCE</scope>
    <source>
        <strain evidence="6">BMA12</strain>
    </source>
</reference>
<protein>
    <submittedName>
        <fullName evidence="6">Response regulator transcription factor</fullName>
    </submittedName>
</protein>
<organism evidence="6 7">
    <name type="scientific">Agaribacillus aureus</name>
    <dbReference type="NCBI Taxonomy" id="3051825"/>
    <lineage>
        <taxon>Bacteria</taxon>
        <taxon>Pseudomonadati</taxon>
        <taxon>Bacteroidota</taxon>
        <taxon>Cytophagia</taxon>
        <taxon>Cytophagales</taxon>
        <taxon>Splendidivirgaceae</taxon>
        <taxon>Agaribacillus</taxon>
    </lineage>
</organism>
<evidence type="ECO:0000313" key="7">
    <source>
        <dbReference type="Proteomes" id="UP001172083"/>
    </source>
</evidence>
<keyword evidence="3" id="KW-0804">Transcription</keyword>
<dbReference type="EMBL" id="JAUJEB010000006">
    <property type="protein sequence ID" value="MDN5215236.1"/>
    <property type="molecule type" value="Genomic_DNA"/>
</dbReference>
<keyword evidence="1" id="KW-0805">Transcription regulation</keyword>
<accession>A0ABT8LDE2</accession>
<name>A0ABT8LDE2_9BACT</name>
<dbReference type="PROSITE" id="PS50043">
    <property type="entry name" value="HTH_LUXR_2"/>
    <property type="match status" value="1"/>
</dbReference>
<dbReference type="SMART" id="SM00421">
    <property type="entry name" value="HTH_LUXR"/>
    <property type="match status" value="1"/>
</dbReference>
<evidence type="ECO:0000256" key="2">
    <source>
        <dbReference type="ARBA" id="ARBA00023125"/>
    </source>
</evidence>
<keyword evidence="7" id="KW-1185">Reference proteome</keyword>
<dbReference type="Pfam" id="PF00196">
    <property type="entry name" value="GerE"/>
    <property type="match status" value="1"/>
</dbReference>
<dbReference type="InterPro" id="IPR016032">
    <property type="entry name" value="Sig_transdc_resp-reg_C-effctor"/>
</dbReference>
<dbReference type="Proteomes" id="UP001172083">
    <property type="component" value="Unassembled WGS sequence"/>
</dbReference>
<proteinExistence type="predicted"/>
<dbReference type="InterPro" id="IPR000792">
    <property type="entry name" value="Tscrpt_reg_LuxR_C"/>
</dbReference>